<feature type="region of interest" description="Disordered" evidence="1">
    <location>
        <begin position="1"/>
        <end position="31"/>
    </location>
</feature>
<keyword evidence="3" id="KW-1185">Reference proteome</keyword>
<organism evidence="2 3">
    <name type="scientific">Nocardia vinacea</name>
    <dbReference type="NCBI Taxonomy" id="96468"/>
    <lineage>
        <taxon>Bacteria</taxon>
        <taxon>Bacillati</taxon>
        <taxon>Actinomycetota</taxon>
        <taxon>Actinomycetes</taxon>
        <taxon>Mycobacteriales</taxon>
        <taxon>Nocardiaceae</taxon>
        <taxon>Nocardia</taxon>
    </lineage>
</organism>
<dbReference type="RefSeq" id="WP_327093547.1">
    <property type="nucleotide sequence ID" value="NZ_CP109149.1"/>
</dbReference>
<dbReference type="Proteomes" id="UP001432062">
    <property type="component" value="Chromosome"/>
</dbReference>
<evidence type="ECO:0000313" key="2">
    <source>
        <dbReference type="EMBL" id="WUV48744.1"/>
    </source>
</evidence>
<evidence type="ECO:0000256" key="1">
    <source>
        <dbReference type="SAM" id="MobiDB-lite"/>
    </source>
</evidence>
<gene>
    <name evidence="2" type="ORF">OG563_11440</name>
</gene>
<dbReference type="EMBL" id="CP109441">
    <property type="protein sequence ID" value="WUV48744.1"/>
    <property type="molecule type" value="Genomic_DNA"/>
</dbReference>
<reference evidence="2" key="1">
    <citation type="submission" date="2022-10" db="EMBL/GenBank/DDBJ databases">
        <title>The complete genomes of actinobacterial strains from the NBC collection.</title>
        <authorList>
            <person name="Joergensen T.S."/>
            <person name="Alvarez Arevalo M."/>
            <person name="Sterndorff E.B."/>
            <person name="Faurdal D."/>
            <person name="Vuksanovic O."/>
            <person name="Mourched A.-S."/>
            <person name="Charusanti P."/>
            <person name="Shaw S."/>
            <person name="Blin K."/>
            <person name="Weber T."/>
        </authorList>
    </citation>
    <scope>NUCLEOTIDE SEQUENCE</scope>
    <source>
        <strain evidence="2">NBC_01482</strain>
    </source>
</reference>
<evidence type="ECO:0000313" key="3">
    <source>
        <dbReference type="Proteomes" id="UP001432062"/>
    </source>
</evidence>
<proteinExistence type="predicted"/>
<accession>A0ABZ1YZS0</accession>
<protein>
    <submittedName>
        <fullName evidence="2">Uncharacterized protein</fullName>
    </submittedName>
</protein>
<sequence>MKVPRPVRARTASPSARPELGSGFELEAGGPTAEPAITTHRLTYSNRLKVFIGPDDSVINFLRPLHRLDGFDSYSVNLTRLPHPMPASEITATLSAAPGRNYVECIGSADVLAIELGTEDDGTPRRYQLGLPGDRVGYPGVDVPNGADILRVYPDEIFDAEHAAEVFATYFHTGDIPAGFRLREVLD</sequence>
<name>A0ABZ1YZS0_9NOCA</name>